<dbReference type="PANTHER" id="PTHR10292:SF1">
    <property type="entry name" value="CLATHRIN HEAVY CHAIN"/>
    <property type="match status" value="1"/>
</dbReference>
<dbReference type="InterPro" id="IPR016024">
    <property type="entry name" value="ARM-type_fold"/>
</dbReference>
<dbReference type="AlphaFoldDB" id="A0A5J4XAR3"/>
<dbReference type="GO" id="GO:0071439">
    <property type="term" value="C:clathrin complex"/>
    <property type="evidence" value="ECO:0007669"/>
    <property type="project" value="TreeGrafter"/>
</dbReference>
<reference evidence="1 2" key="1">
    <citation type="submission" date="2019-03" db="EMBL/GenBank/DDBJ databases">
        <title>Single cell metagenomics reveals metabolic interactions within the superorganism composed of flagellate Streblomastix strix and complex community of Bacteroidetes bacteria on its surface.</title>
        <authorList>
            <person name="Treitli S.C."/>
            <person name="Kolisko M."/>
            <person name="Husnik F."/>
            <person name="Keeling P."/>
            <person name="Hampl V."/>
        </authorList>
    </citation>
    <scope>NUCLEOTIDE SEQUENCE [LARGE SCALE GENOMIC DNA]</scope>
    <source>
        <strain evidence="1">ST1C</strain>
    </source>
</reference>
<dbReference type="PANTHER" id="PTHR10292">
    <property type="entry name" value="CLATHRIN HEAVY CHAIN RELATED"/>
    <property type="match status" value="1"/>
</dbReference>
<evidence type="ECO:0000313" key="1">
    <source>
        <dbReference type="EMBL" id="KAA6404358.1"/>
    </source>
</evidence>
<dbReference type="GO" id="GO:0032051">
    <property type="term" value="F:clathrin light chain binding"/>
    <property type="evidence" value="ECO:0007669"/>
    <property type="project" value="TreeGrafter"/>
</dbReference>
<proteinExistence type="predicted"/>
<comment type="caution">
    <text evidence="1">The sequence shown here is derived from an EMBL/GenBank/DDBJ whole genome shotgun (WGS) entry which is preliminary data.</text>
</comment>
<gene>
    <name evidence="1" type="ORF">EZS28_000121</name>
</gene>
<protein>
    <submittedName>
        <fullName evidence="1">Uncharacterized protein</fullName>
    </submittedName>
</protein>
<evidence type="ECO:0000313" key="2">
    <source>
        <dbReference type="Proteomes" id="UP000324800"/>
    </source>
</evidence>
<dbReference type="Proteomes" id="UP000324800">
    <property type="component" value="Unassembled WGS sequence"/>
</dbReference>
<accession>A0A5J4XAR3</accession>
<sequence length="123" mass="13951">MGRSLYQNHFGSFLRNIDLNFALSAYLSCGALEKAVQTYAELCELGKLIAYCKQTGYRAPYGDIFRGLCQVKGEWAEQFALILVQNPEGRLIEASETMEIMFQKQHIKELTGFMLEIICLVIS</sequence>
<name>A0A5J4XAR3_9EUKA</name>
<dbReference type="GO" id="GO:0006898">
    <property type="term" value="P:receptor-mediated endocytosis"/>
    <property type="evidence" value="ECO:0007669"/>
    <property type="project" value="TreeGrafter"/>
</dbReference>
<dbReference type="OrthoDB" id="2113814at2759"/>
<dbReference type="SUPFAM" id="SSF48371">
    <property type="entry name" value="ARM repeat"/>
    <property type="match status" value="1"/>
</dbReference>
<dbReference type="EMBL" id="SNRW01000008">
    <property type="protein sequence ID" value="KAA6404358.1"/>
    <property type="molecule type" value="Genomic_DNA"/>
</dbReference>
<organism evidence="1 2">
    <name type="scientific">Streblomastix strix</name>
    <dbReference type="NCBI Taxonomy" id="222440"/>
    <lineage>
        <taxon>Eukaryota</taxon>
        <taxon>Metamonada</taxon>
        <taxon>Preaxostyla</taxon>
        <taxon>Oxymonadida</taxon>
        <taxon>Streblomastigidae</taxon>
        <taxon>Streblomastix</taxon>
    </lineage>
</organism>